<feature type="compositionally biased region" description="Basic residues" evidence="1">
    <location>
        <begin position="179"/>
        <end position="190"/>
    </location>
</feature>
<feature type="compositionally biased region" description="Polar residues" evidence="1">
    <location>
        <begin position="197"/>
        <end position="210"/>
    </location>
</feature>
<dbReference type="Proteomes" id="UP000270094">
    <property type="component" value="Unassembled WGS sequence"/>
</dbReference>
<accession>A0A3P7IHW1</accession>
<reference evidence="3 4" key="1">
    <citation type="submission" date="2018-11" db="EMBL/GenBank/DDBJ databases">
        <authorList>
            <consortium name="Pathogen Informatics"/>
        </authorList>
    </citation>
    <scope>NUCLEOTIDE SEQUENCE [LARGE SCALE GENOMIC DNA]</scope>
</reference>
<keyword evidence="4" id="KW-1185">Reference proteome</keyword>
<evidence type="ECO:0000256" key="1">
    <source>
        <dbReference type="SAM" id="MobiDB-lite"/>
    </source>
</evidence>
<dbReference type="InterPro" id="IPR007718">
    <property type="entry name" value="Srp40_C"/>
</dbReference>
<proteinExistence type="predicted"/>
<name>A0A3P7IHW1_STRVU</name>
<dbReference type="AlphaFoldDB" id="A0A3P7IHW1"/>
<evidence type="ECO:0000259" key="2">
    <source>
        <dbReference type="Pfam" id="PF05022"/>
    </source>
</evidence>
<evidence type="ECO:0000313" key="4">
    <source>
        <dbReference type="Proteomes" id="UP000270094"/>
    </source>
</evidence>
<feature type="compositionally biased region" description="Polar residues" evidence="1">
    <location>
        <begin position="16"/>
        <end position="25"/>
    </location>
</feature>
<evidence type="ECO:0000313" key="3">
    <source>
        <dbReference type="EMBL" id="VDM65154.1"/>
    </source>
</evidence>
<dbReference type="GO" id="GO:0005654">
    <property type="term" value="C:nucleoplasm"/>
    <property type="evidence" value="ECO:0007669"/>
    <property type="project" value="TreeGrafter"/>
</dbReference>
<dbReference type="Pfam" id="PF05022">
    <property type="entry name" value="SRP40_C"/>
    <property type="match status" value="1"/>
</dbReference>
<feature type="region of interest" description="Disordered" evidence="1">
    <location>
        <begin position="1"/>
        <end position="210"/>
    </location>
</feature>
<protein>
    <recommendedName>
        <fullName evidence="2">Srp40 C-terminal domain-containing protein</fullName>
    </recommendedName>
</protein>
<dbReference type="EMBL" id="UYYB01000217">
    <property type="protein sequence ID" value="VDM65154.1"/>
    <property type="molecule type" value="Genomic_DNA"/>
</dbReference>
<gene>
    <name evidence="3" type="ORF">SVUK_LOCUS152</name>
</gene>
<dbReference type="GO" id="GO:0005730">
    <property type="term" value="C:nucleolus"/>
    <property type="evidence" value="ECO:0007669"/>
    <property type="project" value="InterPro"/>
</dbReference>
<dbReference type="PANTHER" id="PTHR23216">
    <property type="entry name" value="NUCLEOLAR AND COILED-BODY PHOSPHOPROTEIN 1"/>
    <property type="match status" value="1"/>
</dbReference>
<dbReference type="OrthoDB" id="5599646at2759"/>
<sequence length="210" mass="22699">MEHFFCQKTPVKPALKSSTGLNKPPSSSSSDSDSDEKTQNKITPAKTIAKPITPASAKRPASSSSSSSSEDESTTKKITAKSKSLPVTPATRKAGSSDSDSDADKKAKEKNADKEDVENDKKPNGTPKSFPRKSNEPFRRVTITKESLKDKFKDNSYDPSFDHWGAKAHEALSKVQGKGFRHEKTKKKKGSYGGGPISTSVNSIKFSDSD</sequence>
<feature type="domain" description="Srp40 C-terminal" evidence="2">
    <location>
        <begin position="137"/>
        <end position="206"/>
    </location>
</feature>
<organism evidence="3 4">
    <name type="scientific">Strongylus vulgaris</name>
    <name type="common">Blood worm</name>
    <dbReference type="NCBI Taxonomy" id="40348"/>
    <lineage>
        <taxon>Eukaryota</taxon>
        <taxon>Metazoa</taxon>
        <taxon>Ecdysozoa</taxon>
        <taxon>Nematoda</taxon>
        <taxon>Chromadorea</taxon>
        <taxon>Rhabditida</taxon>
        <taxon>Rhabditina</taxon>
        <taxon>Rhabditomorpha</taxon>
        <taxon>Strongyloidea</taxon>
        <taxon>Strongylidae</taxon>
        <taxon>Strongylus</taxon>
    </lineage>
</organism>
<feature type="compositionally biased region" description="Basic and acidic residues" evidence="1">
    <location>
        <begin position="102"/>
        <end position="123"/>
    </location>
</feature>
<dbReference type="PANTHER" id="PTHR23216:SF1">
    <property type="entry name" value="NUCLEOLAR AND COILED-BODY PHOSPHOPROTEIN 1"/>
    <property type="match status" value="1"/>
</dbReference>
<dbReference type="InterPro" id="IPR039191">
    <property type="entry name" value="Nopp140-like"/>
</dbReference>
<feature type="compositionally biased region" description="Basic and acidic residues" evidence="1">
    <location>
        <begin position="146"/>
        <end position="172"/>
    </location>
</feature>